<reference evidence="2 3" key="1">
    <citation type="submission" date="2016-03" db="EMBL/GenBank/DDBJ databases">
        <title>Genome sequence of Nesiotobacter sp. nov., a moderately halophilic alphaproteobacterium isolated from the Yellow Sea, China.</title>
        <authorList>
            <person name="Zhang G."/>
            <person name="Zhang R."/>
        </authorList>
    </citation>
    <scope>NUCLEOTIDE SEQUENCE [LARGE SCALE GENOMIC DNA]</scope>
    <source>
        <strain evidence="2 3">WB1-6</strain>
    </source>
</reference>
<dbReference type="Proteomes" id="UP000185783">
    <property type="component" value="Unassembled WGS sequence"/>
</dbReference>
<keyword evidence="3" id="KW-1185">Reference proteome</keyword>
<dbReference type="RefSeq" id="WP_028482236.1">
    <property type="nucleotide sequence ID" value="NZ_LVVZ01000008.1"/>
</dbReference>
<proteinExistence type="predicted"/>
<name>A0A1U7JJX8_9HYPH</name>
<dbReference type="AlphaFoldDB" id="A0A1U7JJX8"/>
<evidence type="ECO:0000313" key="2">
    <source>
        <dbReference type="EMBL" id="OKL45002.1"/>
    </source>
</evidence>
<dbReference type="EMBL" id="LVVZ01000008">
    <property type="protein sequence ID" value="OKL45002.1"/>
    <property type="molecule type" value="Genomic_DNA"/>
</dbReference>
<feature type="compositionally biased region" description="Polar residues" evidence="1">
    <location>
        <begin position="498"/>
        <end position="513"/>
    </location>
</feature>
<feature type="region of interest" description="Disordered" evidence="1">
    <location>
        <begin position="498"/>
        <end position="523"/>
    </location>
</feature>
<evidence type="ECO:0000256" key="1">
    <source>
        <dbReference type="SAM" id="MobiDB-lite"/>
    </source>
</evidence>
<sequence length="770" mass="81949">MTLAYDLDIILRDHKVLGDPGSGAHAVVLSQLRQYLKWAERAGPAIVVGSLAELNGIVGGEGALRAEVRGAANGENGYYRWDGGRWTKVAGLDVSFGQLTNMSGTPNEISAALVASGERGTVVAFVGTALYNNEGGGTFIAIDGVREEILTAAGDPLPENQLIADQAFLLMRAPDGTLRCYFAGDAATAAAQAAQSAVQAQIARQAAESATASLTALQFTSRAVFEGTTILPGVVTVEMLGIFQRGDCGHPFRLTRLDSAPDPVEPWHWQSADGGYWLMAKPFPSPREFGARGNYASDDTASVRAWLRYGEITGLPLGGYPGVYRCTESFELPEGIQIYGSGAPVIAAYPQYGGDKSLLRPGYKHRINGMSFVFSGTPTITVTTPRNDRFAVVRPCMYYKYPTPPVLKDFAILQDMDVFNASGQMTSATQDNRAAGFTCGLWTESNKGGYEGLTVFGYFDVQGVVVANFSPVSHINPDYNGFRFNRITSGLAVISTHDGSSSEGNTGLQSMGNSYHGPDHHDRRATNTAVPSLYIDGDLTTIGHIRGHSFTGDSFRTIVDDAIVLDHCDDIQFANCITEFSQVSNAPGLDGPGRIRGSGNVQSARLTNIASTHDMDLFAFMAECSNGIVTATSVGPRDGHIVSTRGSIVWLGRDSGSLGAAIHFTSATEADTLTKGLVIKRGPDGGLRAELDDDLIFDVSSDGVVHGYGGTQLPTFSAADFTNKNSWLNQNRSGGLMVMEAGSLRVLTSASHTSTGTWRDTSGAIIYTPE</sequence>
<gene>
    <name evidence="2" type="ORF">A3843_05300</name>
</gene>
<comment type="caution">
    <text evidence="2">The sequence shown here is derived from an EMBL/GenBank/DDBJ whole genome shotgun (WGS) entry which is preliminary data.</text>
</comment>
<dbReference type="InterPro" id="IPR012334">
    <property type="entry name" value="Pectin_lyas_fold"/>
</dbReference>
<organism evidence="2 3">
    <name type="scientific">Pseudovibrio exalbescens</name>
    <dbReference type="NCBI Taxonomy" id="197461"/>
    <lineage>
        <taxon>Bacteria</taxon>
        <taxon>Pseudomonadati</taxon>
        <taxon>Pseudomonadota</taxon>
        <taxon>Alphaproteobacteria</taxon>
        <taxon>Hyphomicrobiales</taxon>
        <taxon>Stappiaceae</taxon>
        <taxon>Pseudovibrio</taxon>
    </lineage>
</organism>
<accession>A0A1U7JJX8</accession>
<dbReference type="Gene3D" id="2.160.20.10">
    <property type="entry name" value="Single-stranded right-handed beta-helix, Pectin lyase-like"/>
    <property type="match status" value="1"/>
</dbReference>
<dbReference type="STRING" id="197461.A3843_05300"/>
<evidence type="ECO:0000313" key="3">
    <source>
        <dbReference type="Proteomes" id="UP000185783"/>
    </source>
</evidence>
<protein>
    <submittedName>
        <fullName evidence="2">Uncharacterized protein</fullName>
    </submittedName>
</protein>